<keyword evidence="7 12" id="KW-0238">DNA-binding</keyword>
<dbReference type="NCBIfam" id="NF004397">
    <property type="entry name" value="PRK05755.1"/>
    <property type="match status" value="1"/>
</dbReference>
<comment type="function">
    <text evidence="12">In addition to polymerase activity, this DNA polymerase exhibits 5'-3' exonuclease activity.</text>
</comment>
<dbReference type="GO" id="GO:0006302">
    <property type="term" value="P:double-strand break repair"/>
    <property type="evidence" value="ECO:0007669"/>
    <property type="project" value="TreeGrafter"/>
</dbReference>
<evidence type="ECO:0000259" key="13">
    <source>
        <dbReference type="SMART" id="SM00475"/>
    </source>
</evidence>
<comment type="similarity">
    <text evidence="1 12">Belongs to the DNA polymerase type-A family.</text>
</comment>
<dbReference type="InterPro" id="IPR002421">
    <property type="entry name" value="5-3_exonuclease"/>
</dbReference>
<dbReference type="FunFam" id="1.10.150.20:FF:000002">
    <property type="entry name" value="DNA polymerase I"/>
    <property type="match status" value="1"/>
</dbReference>
<dbReference type="AlphaFoldDB" id="A0A5B9Y686"/>
<keyword evidence="8 12" id="KW-0234">DNA repair</keyword>
<dbReference type="InterPro" id="IPR020045">
    <property type="entry name" value="DNA_polI_H3TH"/>
</dbReference>
<evidence type="ECO:0000256" key="4">
    <source>
        <dbReference type="ARBA" id="ARBA00022705"/>
    </source>
</evidence>
<dbReference type="Gene3D" id="3.30.70.370">
    <property type="match status" value="1"/>
</dbReference>
<dbReference type="SMART" id="SM00482">
    <property type="entry name" value="POLAc"/>
    <property type="match status" value="1"/>
</dbReference>
<protein>
    <recommendedName>
        <fullName evidence="11 12">DNA polymerase I</fullName>
        <ecNumber evidence="11 12">2.7.7.7</ecNumber>
    </recommendedName>
</protein>
<dbReference type="InterPro" id="IPR036397">
    <property type="entry name" value="RNaseH_sf"/>
</dbReference>
<dbReference type="PANTHER" id="PTHR10133:SF27">
    <property type="entry name" value="DNA POLYMERASE NU"/>
    <property type="match status" value="1"/>
</dbReference>
<dbReference type="EMBL" id="CP043026">
    <property type="protein sequence ID" value="QEH62209.1"/>
    <property type="molecule type" value="Genomic_DNA"/>
</dbReference>
<dbReference type="FunFam" id="1.10.150.20:FF:000003">
    <property type="entry name" value="DNA polymerase I"/>
    <property type="match status" value="1"/>
</dbReference>
<dbReference type="SMART" id="SM00475">
    <property type="entry name" value="53EXOc"/>
    <property type="match status" value="1"/>
</dbReference>
<dbReference type="Gene3D" id="3.40.50.1010">
    <property type="entry name" value="5'-nuclease"/>
    <property type="match status" value="1"/>
</dbReference>
<keyword evidence="16" id="KW-1185">Reference proteome</keyword>
<dbReference type="Gene3D" id="1.20.1060.10">
    <property type="entry name" value="Taq DNA Polymerase, Chain T, domain 4"/>
    <property type="match status" value="1"/>
</dbReference>
<reference evidence="15 16" key="1">
    <citation type="submission" date="2019-08" db="EMBL/GenBank/DDBJ databases">
        <title>Complete genome sequence of Spiroplasma chinense CCH (DSM 19755).</title>
        <authorList>
            <person name="Shen H.-Y."/>
            <person name="Lin Y.-C."/>
            <person name="Chou L."/>
            <person name="Kuo C.-H."/>
        </authorList>
    </citation>
    <scope>NUCLEOTIDE SEQUENCE [LARGE SCALE GENOMIC DNA]</scope>
    <source>
        <strain evidence="15 16">CCH</strain>
    </source>
</reference>
<keyword evidence="4 12" id="KW-0235">DNA replication</keyword>
<evidence type="ECO:0000256" key="1">
    <source>
        <dbReference type="ARBA" id="ARBA00007705"/>
    </source>
</evidence>
<evidence type="ECO:0000256" key="7">
    <source>
        <dbReference type="ARBA" id="ARBA00023125"/>
    </source>
</evidence>
<dbReference type="InterPro" id="IPR008918">
    <property type="entry name" value="HhH2"/>
</dbReference>
<feature type="domain" description="DNA-directed DNA polymerase family A palm" evidence="14">
    <location>
        <begin position="650"/>
        <end position="857"/>
    </location>
</feature>
<evidence type="ECO:0000256" key="5">
    <source>
        <dbReference type="ARBA" id="ARBA00022763"/>
    </source>
</evidence>
<dbReference type="SUPFAM" id="SSF56672">
    <property type="entry name" value="DNA/RNA polymerases"/>
    <property type="match status" value="1"/>
</dbReference>
<dbReference type="Proteomes" id="UP000323144">
    <property type="component" value="Chromosome"/>
</dbReference>
<dbReference type="SUPFAM" id="SSF47807">
    <property type="entry name" value="5' to 3' exonuclease, C-terminal subdomain"/>
    <property type="match status" value="1"/>
</dbReference>
<accession>A0A5B9Y686</accession>
<keyword evidence="6 12" id="KW-0239">DNA-directed DNA polymerase</keyword>
<dbReference type="Gene3D" id="1.10.150.20">
    <property type="entry name" value="5' to 3' exonuclease, C-terminal subdomain"/>
    <property type="match status" value="2"/>
</dbReference>
<dbReference type="EC" id="2.7.7.7" evidence="11 12"/>
<dbReference type="KEGG" id="schi:SCHIN_v1c10160"/>
<gene>
    <name evidence="12 15" type="primary">polA</name>
    <name evidence="15" type="ORF">SCHIN_v1c10160</name>
</gene>
<dbReference type="InterPro" id="IPR043502">
    <property type="entry name" value="DNA/RNA_pol_sf"/>
</dbReference>
<name>A0A5B9Y686_9MOLU</name>
<dbReference type="InterPro" id="IPR018320">
    <property type="entry name" value="DNA_polymerase_1"/>
</dbReference>
<keyword evidence="12" id="KW-0269">Exonuclease</keyword>
<dbReference type="InterPro" id="IPR036279">
    <property type="entry name" value="5-3_exonuclease_C_sf"/>
</dbReference>
<sequence length="904" mass="104646">MKKKILLVDGNALIFRAFYSSFGRVTLTTKSGIPTNAVYSFINMLFNIIQKNDYYDIKIAFDKGKKTFRHDKLEDYKGGRKKTPDELVKQFPIVREFLTQAKIDWFELDGFEADDIIGTISEMYNNNQDFEVEILTSDQDMYQLISDNVFVLSPQTGTSDMLVYDKEKLFEKWGIKPEQVIDYKGLRGDSSDNIKGVAGIGEKTAKELLQSYNDLENLYANIEQITGAKKQKLIDGKDDAFLSREIATIHKAVPLEGFELRKTNVDFSMLKDFFIKYEMNSLIRKYAFEMDSSEEPVIEQVVIKNELKEVKTWENAFNGEKNFLYLEILNDNYHNPDVIGLGISNEKGNFFYIPGESQEISIFNWQDSGTEENFQHFLDTSKFYTYDVKKTIYALKKLGYNVKEENFVYDMMIACYVINSNVKSNFESHLNLIDPELEIETFEEVFGKGVKKTKQIDQVKKSNYIVSKAVYIKDTMPKIYELLQESGQTSLYENIELPFCFVLLNMEEQGVLIDREELKVQTQNVLELLNNYEIEANEILAKEGIEPINYASPKQLKETLFDKMNLPNTSKGSTDKEALEALEDKHPLIEKVLKIRKYSKLYSTYLKGFEKYIDRTNKVHTIYNQTLTNTGRLSSSEPNLQNISVRDEDQRNVRKIFIAPNGYKYISLDYSQIELRVLADIANEKVLINAYANNIDIHELAARNIFSLKEDEKVTSEQRRIAKVFNFGILYGLTKFGLSKDLKISHKEAEEYIKAYNKSFPEIENFKKEIIDFGEKNGYVETQANRRRYIYELQNSNYMVREFGKRAAVNAPVQGTAADILKVAMIELYQNLKDKGFEAKMVSQIHDEIIILAPENEVQKAKELAIEIMNKAYNKLFEIVGKDKESRVLLEVNEAVGNNWFELK</sequence>
<evidence type="ECO:0000256" key="3">
    <source>
        <dbReference type="ARBA" id="ARBA00022695"/>
    </source>
</evidence>
<evidence type="ECO:0000256" key="2">
    <source>
        <dbReference type="ARBA" id="ARBA00022679"/>
    </source>
</evidence>
<dbReference type="InterPro" id="IPR001098">
    <property type="entry name" value="DNA-dir_DNA_pol_A_palm_dom"/>
</dbReference>
<keyword evidence="12" id="KW-0540">Nuclease</keyword>
<organism evidence="15 16">
    <name type="scientific">Spiroplasma chinense</name>
    <dbReference type="NCBI Taxonomy" id="216932"/>
    <lineage>
        <taxon>Bacteria</taxon>
        <taxon>Bacillati</taxon>
        <taxon>Mycoplasmatota</taxon>
        <taxon>Mollicutes</taxon>
        <taxon>Entomoplasmatales</taxon>
        <taxon>Spiroplasmataceae</taxon>
        <taxon>Spiroplasma</taxon>
    </lineage>
</organism>
<keyword evidence="12" id="KW-0378">Hydrolase</keyword>
<proteinExistence type="inferred from homology"/>
<dbReference type="SUPFAM" id="SSF53098">
    <property type="entry name" value="Ribonuclease H-like"/>
    <property type="match status" value="1"/>
</dbReference>
<comment type="function">
    <text evidence="10">5'-3' exonuclease acting preferentially on double-stranded DNA.</text>
</comment>
<dbReference type="InterPro" id="IPR012337">
    <property type="entry name" value="RNaseH-like_sf"/>
</dbReference>
<dbReference type="InterPro" id="IPR054690">
    <property type="entry name" value="DNA_polI_exonuclease"/>
</dbReference>
<evidence type="ECO:0000256" key="11">
    <source>
        <dbReference type="NCBIfam" id="TIGR00593"/>
    </source>
</evidence>
<dbReference type="CDD" id="cd09859">
    <property type="entry name" value="PIN_53EXO"/>
    <property type="match status" value="1"/>
</dbReference>
<dbReference type="GO" id="GO:0003887">
    <property type="term" value="F:DNA-directed DNA polymerase activity"/>
    <property type="evidence" value="ECO:0007669"/>
    <property type="project" value="UniProtKB-UniRule"/>
</dbReference>
<evidence type="ECO:0000256" key="8">
    <source>
        <dbReference type="ARBA" id="ARBA00023204"/>
    </source>
</evidence>
<dbReference type="CDD" id="cd08637">
    <property type="entry name" value="DNA_pol_A_pol_I_C"/>
    <property type="match status" value="1"/>
</dbReference>
<evidence type="ECO:0000313" key="15">
    <source>
        <dbReference type="EMBL" id="QEH62209.1"/>
    </source>
</evidence>
<evidence type="ECO:0000256" key="6">
    <source>
        <dbReference type="ARBA" id="ARBA00022932"/>
    </source>
</evidence>
<dbReference type="Pfam" id="PF01367">
    <property type="entry name" value="5_3_exonuc"/>
    <property type="match status" value="1"/>
</dbReference>
<dbReference type="SUPFAM" id="SSF88723">
    <property type="entry name" value="PIN domain-like"/>
    <property type="match status" value="1"/>
</dbReference>
<dbReference type="Pfam" id="PF00476">
    <property type="entry name" value="DNA_pol_A"/>
    <property type="match status" value="1"/>
</dbReference>
<dbReference type="CDD" id="cd06140">
    <property type="entry name" value="DNA_polA_I_Bacillus_like_exo"/>
    <property type="match status" value="1"/>
</dbReference>
<comment type="catalytic activity">
    <reaction evidence="9 12">
        <text>DNA(n) + a 2'-deoxyribonucleoside 5'-triphosphate = DNA(n+1) + diphosphate</text>
        <dbReference type="Rhea" id="RHEA:22508"/>
        <dbReference type="Rhea" id="RHEA-COMP:17339"/>
        <dbReference type="Rhea" id="RHEA-COMP:17340"/>
        <dbReference type="ChEBI" id="CHEBI:33019"/>
        <dbReference type="ChEBI" id="CHEBI:61560"/>
        <dbReference type="ChEBI" id="CHEBI:173112"/>
        <dbReference type="EC" id="2.7.7.7"/>
    </reaction>
</comment>
<evidence type="ECO:0000256" key="10">
    <source>
        <dbReference type="ARBA" id="ARBA00049957"/>
    </source>
</evidence>
<dbReference type="Pfam" id="PF22619">
    <property type="entry name" value="DNA_polI_exo1"/>
    <property type="match status" value="1"/>
</dbReference>
<dbReference type="Pfam" id="PF02739">
    <property type="entry name" value="5_3_exonuc_N"/>
    <property type="match status" value="1"/>
</dbReference>
<dbReference type="RefSeq" id="WP_166508575.1">
    <property type="nucleotide sequence ID" value="NZ_CP043026.1"/>
</dbReference>
<evidence type="ECO:0000313" key="16">
    <source>
        <dbReference type="Proteomes" id="UP000323144"/>
    </source>
</evidence>
<dbReference type="PRINTS" id="PR00868">
    <property type="entry name" value="DNAPOLI"/>
</dbReference>
<evidence type="ECO:0000259" key="14">
    <source>
        <dbReference type="SMART" id="SM00482"/>
    </source>
</evidence>
<evidence type="ECO:0000256" key="12">
    <source>
        <dbReference type="RuleBase" id="RU004460"/>
    </source>
</evidence>
<dbReference type="InterPro" id="IPR002298">
    <property type="entry name" value="DNA_polymerase_A"/>
</dbReference>
<dbReference type="InterPro" id="IPR020046">
    <property type="entry name" value="5-3_exonucl_a-hlix_arch_N"/>
</dbReference>
<dbReference type="GO" id="GO:0008409">
    <property type="term" value="F:5'-3' exonuclease activity"/>
    <property type="evidence" value="ECO:0007669"/>
    <property type="project" value="UniProtKB-UniRule"/>
</dbReference>
<keyword evidence="3 12" id="KW-0548">Nucleotidyltransferase</keyword>
<dbReference type="CDD" id="cd09898">
    <property type="entry name" value="H3TH_53EXO"/>
    <property type="match status" value="1"/>
</dbReference>
<dbReference type="SMART" id="SM00279">
    <property type="entry name" value="HhH2"/>
    <property type="match status" value="1"/>
</dbReference>
<dbReference type="NCBIfam" id="TIGR00593">
    <property type="entry name" value="pola"/>
    <property type="match status" value="1"/>
</dbReference>
<dbReference type="InterPro" id="IPR029060">
    <property type="entry name" value="PIN-like_dom_sf"/>
</dbReference>
<keyword evidence="5 12" id="KW-0227">DNA damage</keyword>
<keyword evidence="2 12" id="KW-0808">Transferase</keyword>
<dbReference type="Gene3D" id="3.30.420.10">
    <property type="entry name" value="Ribonuclease H-like superfamily/Ribonuclease H"/>
    <property type="match status" value="1"/>
</dbReference>
<dbReference type="GO" id="GO:0003677">
    <property type="term" value="F:DNA binding"/>
    <property type="evidence" value="ECO:0007669"/>
    <property type="project" value="UniProtKB-UniRule"/>
</dbReference>
<dbReference type="PANTHER" id="PTHR10133">
    <property type="entry name" value="DNA POLYMERASE I"/>
    <property type="match status" value="1"/>
</dbReference>
<dbReference type="GO" id="GO:0006261">
    <property type="term" value="P:DNA-templated DNA replication"/>
    <property type="evidence" value="ECO:0007669"/>
    <property type="project" value="UniProtKB-UniRule"/>
</dbReference>
<feature type="domain" description="5'-3' exonuclease" evidence="13">
    <location>
        <begin position="3"/>
        <end position="264"/>
    </location>
</feature>
<evidence type="ECO:0000256" key="9">
    <source>
        <dbReference type="ARBA" id="ARBA00049244"/>
    </source>
</evidence>